<keyword evidence="1" id="KW-0067">ATP-binding</keyword>
<comment type="caution">
    <text evidence="1">The sequence shown here is derived from an EMBL/GenBank/DDBJ whole genome shotgun (WGS) entry which is preliminary data.</text>
</comment>
<dbReference type="Proteomes" id="UP001056778">
    <property type="component" value="Chromosome 4"/>
</dbReference>
<keyword evidence="2" id="KW-1185">Reference proteome</keyword>
<reference evidence="1" key="1">
    <citation type="submission" date="2022-04" db="EMBL/GenBank/DDBJ databases">
        <title>Chromosome-scale genome assembly of Holotrichia oblita Faldermann.</title>
        <authorList>
            <person name="Rongchong L."/>
        </authorList>
    </citation>
    <scope>NUCLEOTIDE SEQUENCE</scope>
    <source>
        <strain evidence="1">81SQS9</strain>
    </source>
</reference>
<name>A0ACB9TBH7_HOLOL</name>
<gene>
    <name evidence="1" type="ORF">MML48_4g00007774</name>
</gene>
<evidence type="ECO:0000313" key="1">
    <source>
        <dbReference type="EMBL" id="KAI4464124.1"/>
    </source>
</evidence>
<organism evidence="1 2">
    <name type="scientific">Holotrichia oblita</name>
    <name type="common">Chafer beetle</name>
    <dbReference type="NCBI Taxonomy" id="644536"/>
    <lineage>
        <taxon>Eukaryota</taxon>
        <taxon>Metazoa</taxon>
        <taxon>Ecdysozoa</taxon>
        <taxon>Arthropoda</taxon>
        <taxon>Hexapoda</taxon>
        <taxon>Insecta</taxon>
        <taxon>Pterygota</taxon>
        <taxon>Neoptera</taxon>
        <taxon>Endopterygota</taxon>
        <taxon>Coleoptera</taxon>
        <taxon>Polyphaga</taxon>
        <taxon>Scarabaeiformia</taxon>
        <taxon>Scarabaeidae</taxon>
        <taxon>Melolonthinae</taxon>
        <taxon>Holotrichia</taxon>
    </lineage>
</organism>
<proteinExistence type="predicted"/>
<accession>A0ACB9TBH7</accession>
<keyword evidence="1" id="KW-0378">Hydrolase</keyword>
<keyword evidence="1" id="KW-0547">Nucleotide-binding</keyword>
<protein>
    <submittedName>
        <fullName evidence="1">Atp-dependent rna helicase</fullName>
    </submittedName>
</protein>
<dbReference type="EMBL" id="CM043018">
    <property type="protein sequence ID" value="KAI4464124.1"/>
    <property type="molecule type" value="Genomic_DNA"/>
</dbReference>
<sequence length="1243" mass="142610">MNAEEAVTKSDFFLREIPNVKISSAKQNDRKPPVKEELKVLNLTNHSQELIMDTLIEIHGPNFSLNNISSYEDKGDAFTKKYWMDRGNLVIKGIMHHSNNENDNLCDIDKFRMFAIMRLESYGFHKEHCEEALEYCEEIEDALELLYFKYFNVKKKEKNEDFCEKELMEHRNDEKNVLESIYETAFTEKIKNQVWILTFKLNYLVDLFYTRKKEDRSITPQQDKRKKEKCKNFIRGNCKFGNKCRFSHEEEVVKEINPDKHLFDYNFELEIRFPNTSKYPYEAPLIFLKTNLLMPKQMNLHIAKRLYSEAEILAQDGMASIYSIAELLKNDVEITNFISNCPLHFLSANEKLFPKDKGNNINVPRLTHYNRGNVNKQKINFTQEQVSDDDQRIAKQFKNKLNDDKYKSMIDYRKRLPAWQMRDGILSAIEKSKVVVISGETGCGKSTQVPQFILDQWLGDYNRVDKKHVEIVCTQPRRISAIGVAERVSDERIERIGQTVGYQIRLENKISNLTRLTFCTTGILLRRLEMDPLLSNVTHIIVDEVHERSVESDFLLLILKDLLLKRTDLRVILMSATLNANLFSNYFGNIPILEIPGRTFPVVQLFLEDILDLTDFVLEENTQYTRRVKGSEYDIDAEIASCDVSSPNCIPKDIIKDENLTIAQMLARYQGCKIKTCKNMYLMDTERVNLDLIESILTWIVSGDHNYPKTGTILIFLPGISEITALYQQLQDNHQFNNRTGNYMLVPLHSSLSSEEQALVFKKVKDGVRKIVISTNIAETSITIDDCVFVIDSGKMKEKGYDSNRNMESLDTVWVTKANALQRKGRAGRVMSGVSIHLFTSHRYDHHILGQPVPEIKRVPLEQLILHIKILPNFNNRSPEDVLGAVLETPTPESVESSVTRLQYVGALDKDINLTPLGHHLATLPVDVKVGKLMLYGAIFGCVDSALTIAACLSHKSPFTSPFGKKDKVDAKKKEFSHGYSDQLTTLNAYKRWLTAHKKSYFAGQNFANENYLSHKTLLTLADIKHQYLELLVSIDFVPVNLRSRKKPGDDQVLSLTGAEFNKNGDNVRLLSAILCAALYPNIVIISTPEKSFLNSAAGAVPKQLDAKELRFKTKHEQVFLHPSSVLYTISQFPSPYLVYQEKVKTSKIYVRDCSMIPVISMILFSGFDVHINVHNGATYIVLDDGWIVFKVEEHKIAEMMKMLRLELVTLLEEKIGDPLLNLMHSSKGERIISTILHLVSNE</sequence>
<evidence type="ECO:0000313" key="2">
    <source>
        <dbReference type="Proteomes" id="UP001056778"/>
    </source>
</evidence>
<keyword evidence="1" id="KW-0347">Helicase</keyword>